<dbReference type="GO" id="GO:0045493">
    <property type="term" value="P:xylan catabolic process"/>
    <property type="evidence" value="ECO:0007669"/>
    <property type="project" value="UniProtKB-KW"/>
</dbReference>
<keyword evidence="13" id="KW-1185">Reference proteome</keyword>
<keyword evidence="3" id="KW-0858">Xylan degradation</keyword>
<evidence type="ECO:0000256" key="6">
    <source>
        <dbReference type="ARBA" id="ARBA00022801"/>
    </source>
</evidence>
<keyword evidence="6 10" id="KW-0378">Hydrolase</keyword>
<accession>A0A5C3DPV4</accession>
<dbReference type="PANTHER" id="PTHR33938:SF15">
    <property type="entry name" value="FERULOYL ESTERASE B-RELATED"/>
    <property type="match status" value="1"/>
</dbReference>
<keyword evidence="3" id="KW-0119">Carbohydrate metabolism</keyword>
<dbReference type="Proteomes" id="UP000324022">
    <property type="component" value="Unassembled WGS sequence"/>
</dbReference>
<dbReference type="AlphaFoldDB" id="A0A5C3DPV4"/>
<dbReference type="PANTHER" id="PTHR33938">
    <property type="entry name" value="FERULOYL ESTERASE B-RELATED"/>
    <property type="match status" value="1"/>
</dbReference>
<feature type="chain" id="PRO_5023104636" description="Carboxylic ester hydrolase" evidence="10">
    <location>
        <begin position="26"/>
        <end position="774"/>
    </location>
</feature>
<keyword evidence="8" id="KW-1015">Disulfide bond</keyword>
<name>A0A5C3DPV4_9BASI</name>
<organism evidence="12 13">
    <name type="scientific">Ustilago trichophora</name>
    <dbReference type="NCBI Taxonomy" id="86804"/>
    <lineage>
        <taxon>Eukaryota</taxon>
        <taxon>Fungi</taxon>
        <taxon>Dikarya</taxon>
        <taxon>Basidiomycota</taxon>
        <taxon>Ustilaginomycotina</taxon>
        <taxon>Ustilaginomycetes</taxon>
        <taxon>Ustilaginales</taxon>
        <taxon>Ustilaginaceae</taxon>
        <taxon>Ustilago</taxon>
    </lineage>
</organism>
<evidence type="ECO:0000256" key="11">
    <source>
        <dbReference type="SAM" id="MobiDB-lite"/>
    </source>
</evidence>
<keyword evidence="2" id="KW-0719">Serine esterase</keyword>
<dbReference type="InterPro" id="IPR029058">
    <property type="entry name" value="AB_hydrolase_fold"/>
</dbReference>
<comment type="catalytic activity">
    <reaction evidence="9">
        <text>feruloyl-polysaccharide + H2O = ferulate + polysaccharide.</text>
        <dbReference type="EC" id="3.1.1.73"/>
    </reaction>
</comment>
<evidence type="ECO:0000256" key="2">
    <source>
        <dbReference type="ARBA" id="ARBA00022487"/>
    </source>
</evidence>
<feature type="compositionally biased region" description="Basic and acidic residues" evidence="11">
    <location>
        <begin position="488"/>
        <end position="513"/>
    </location>
</feature>
<feature type="region of interest" description="Disordered" evidence="11">
    <location>
        <begin position="433"/>
        <end position="514"/>
    </location>
</feature>
<dbReference type="InterPro" id="IPR011118">
    <property type="entry name" value="Tannase/feruloyl_esterase"/>
</dbReference>
<keyword evidence="7" id="KW-0106">Calcium</keyword>
<keyword evidence="3" id="KW-0624">Polysaccharide degradation</keyword>
<dbReference type="EMBL" id="OOIN01000001">
    <property type="protein sequence ID" value="SPO20238.1"/>
    <property type="molecule type" value="Genomic_DNA"/>
</dbReference>
<feature type="compositionally biased region" description="Basic and acidic residues" evidence="11">
    <location>
        <begin position="173"/>
        <end position="182"/>
    </location>
</feature>
<dbReference type="GO" id="GO:0030600">
    <property type="term" value="F:feruloyl esterase activity"/>
    <property type="evidence" value="ECO:0007669"/>
    <property type="project" value="UniProtKB-EC"/>
</dbReference>
<evidence type="ECO:0000256" key="3">
    <source>
        <dbReference type="ARBA" id="ARBA00022651"/>
    </source>
</evidence>
<protein>
    <recommendedName>
        <fullName evidence="10">Carboxylic ester hydrolase</fullName>
        <ecNumber evidence="10">3.1.1.-</ecNumber>
    </recommendedName>
</protein>
<dbReference type="EC" id="3.1.1.-" evidence="10"/>
<evidence type="ECO:0000256" key="4">
    <source>
        <dbReference type="ARBA" id="ARBA00022723"/>
    </source>
</evidence>
<proteinExistence type="inferred from homology"/>
<dbReference type="SUPFAM" id="SSF53474">
    <property type="entry name" value="alpha/beta-Hydrolases"/>
    <property type="match status" value="1"/>
</dbReference>
<reference evidence="12 13" key="1">
    <citation type="submission" date="2018-03" db="EMBL/GenBank/DDBJ databases">
        <authorList>
            <person name="Guldener U."/>
        </authorList>
    </citation>
    <scope>NUCLEOTIDE SEQUENCE [LARGE SCALE GENOMIC DNA]</scope>
    <source>
        <strain evidence="12 13">NBRC100155</strain>
    </source>
</reference>
<evidence type="ECO:0000256" key="5">
    <source>
        <dbReference type="ARBA" id="ARBA00022729"/>
    </source>
</evidence>
<evidence type="ECO:0000256" key="7">
    <source>
        <dbReference type="ARBA" id="ARBA00022837"/>
    </source>
</evidence>
<keyword evidence="5 10" id="KW-0732">Signal</keyword>
<dbReference type="GO" id="GO:0046872">
    <property type="term" value="F:metal ion binding"/>
    <property type="evidence" value="ECO:0007669"/>
    <property type="project" value="UniProtKB-KW"/>
</dbReference>
<evidence type="ECO:0000313" key="12">
    <source>
        <dbReference type="EMBL" id="SPO20238.1"/>
    </source>
</evidence>
<keyword evidence="4" id="KW-0479">Metal-binding</keyword>
<evidence type="ECO:0000313" key="13">
    <source>
        <dbReference type="Proteomes" id="UP000324022"/>
    </source>
</evidence>
<sequence>MRIPGSLRAAFIVAALAIAVTQASGTIVRRATSEPTAEFDDVKSCRDLPDVLQKLLAAGLTPDGEPIHAKDMYSFYYQAGSNPNAEGLYKDIPPSAFGPTDDKDGAIKGSNGFDKDGVLADNGYGEEAHASYSRDGGLPAFCRVGGMIKTVNTGSNQAHFEVWMPLADTPDPNDCRPSDKKPAAVPEAAAGESQGDIREAAMAAKAGYKRACNSGWTKRLVFVVGGGLRGAAAFPEMKQTMARYRTAVASTNGGHFSAQDGTKWMPGNSEAWIDYGHRAVHLSTIASQLAVSTFYAARPNPKRDAKEKAVQPEGDEPIFYSYFKGCSTGGRAAMAEAQRYPRDFDGILAGSPGFEYNKLKAYQVHVNSFLADNKTEGWISPAAYPLINKAVLQTCDKEDGVVDNVVSLPRQCKPDFSKLIGCTSLGITPEKVATTDAPVKPAPAGTRPATPLLPRDVTPEPAPGTNPPGTKPQPAPAGSDVKPAVTPEKPDGKDTDGKDKDSKDQDGKKEEAPKCLTDAQLETLKNIYTDYKIDGKLIREAILPASEFGWKVTNAVMGKYGSSPSGWYHYQVMGDKVWDDKSFDAGKALTPALIEEGEKKDPGGTNTFNPDLNEFFDAGGKLMHYHGLADALVPPLVSPRYYELVKSKVGAKIKDSYKLYLIPGMLHCRGGAGCFNFGGAGQYEPGSRPLSYDSKHDMLLALMEWVERGQVPNTLIGAAYKTKAGGAPEAFSDDTPFGNGLRHTRPLCPYPTEARLRSNARSVDTSDANAFECA</sequence>
<evidence type="ECO:0000256" key="1">
    <source>
        <dbReference type="ARBA" id="ARBA00006249"/>
    </source>
</evidence>
<evidence type="ECO:0000256" key="10">
    <source>
        <dbReference type="RuleBase" id="RU361238"/>
    </source>
</evidence>
<feature type="region of interest" description="Disordered" evidence="11">
    <location>
        <begin position="171"/>
        <end position="192"/>
    </location>
</feature>
<comment type="similarity">
    <text evidence="1 10">Belongs to the tannase family.</text>
</comment>
<feature type="compositionally biased region" description="Pro residues" evidence="11">
    <location>
        <begin position="460"/>
        <end position="475"/>
    </location>
</feature>
<dbReference type="Pfam" id="PF07519">
    <property type="entry name" value="Tannase"/>
    <property type="match status" value="2"/>
</dbReference>
<evidence type="ECO:0000256" key="8">
    <source>
        <dbReference type="ARBA" id="ARBA00023157"/>
    </source>
</evidence>
<dbReference type="OrthoDB" id="3039123at2759"/>
<feature type="signal peptide" evidence="10">
    <location>
        <begin position="1"/>
        <end position="25"/>
    </location>
</feature>
<gene>
    <name evidence="12" type="ORF">UTRI_00635_B</name>
</gene>
<evidence type="ECO:0000256" key="9">
    <source>
        <dbReference type="ARBA" id="ARBA00034075"/>
    </source>
</evidence>